<keyword evidence="2" id="KW-0472">Membrane</keyword>
<reference evidence="3 4" key="1">
    <citation type="journal article" date="2016" name="Genome Announc.">
        <title>Complete Genome Sequence of Thiostrepton-Producing Streptomyces laurentii ATCC 31255.</title>
        <authorList>
            <person name="Doi K."/>
            <person name="Fujino Y."/>
            <person name="Nagayoshi Y."/>
            <person name="Ohshima T."/>
            <person name="Ogata S."/>
        </authorList>
    </citation>
    <scope>NUCLEOTIDE SEQUENCE [LARGE SCALE GENOMIC DNA]</scope>
    <source>
        <strain evidence="3 4">ATCC 31255</strain>
    </source>
</reference>
<evidence type="ECO:0000313" key="3">
    <source>
        <dbReference type="EMBL" id="BAU81946.1"/>
    </source>
</evidence>
<evidence type="ECO:0000256" key="2">
    <source>
        <dbReference type="SAM" id="Phobius"/>
    </source>
</evidence>
<feature type="transmembrane region" description="Helical" evidence="2">
    <location>
        <begin position="38"/>
        <end position="60"/>
    </location>
</feature>
<evidence type="ECO:0000256" key="1">
    <source>
        <dbReference type="SAM" id="MobiDB-lite"/>
    </source>
</evidence>
<dbReference type="RefSeq" id="WP_359875347.1">
    <property type="nucleotide sequence ID" value="NZ_JBEYHT010000011.1"/>
</dbReference>
<name>A0A160NVL4_STRLU</name>
<accession>A0A160NVL4</accession>
<proteinExistence type="predicted"/>
<dbReference type="AlphaFoldDB" id="A0A160NVL4"/>
<sequence>MGGNVLLASKWALAEDLLRLSVAAGRAVFVSMPAVVRYPLLVLIGATAVYLVVAWCRNAVRKRRELRKQGERGEAGEGPETAPGTEKTSPDT</sequence>
<organism evidence="3 4">
    <name type="scientific">Streptomyces laurentii</name>
    <dbReference type="NCBI Taxonomy" id="39478"/>
    <lineage>
        <taxon>Bacteria</taxon>
        <taxon>Bacillati</taxon>
        <taxon>Actinomycetota</taxon>
        <taxon>Actinomycetes</taxon>
        <taxon>Kitasatosporales</taxon>
        <taxon>Streptomycetaceae</taxon>
        <taxon>Streptomyces</taxon>
    </lineage>
</organism>
<dbReference type="Proteomes" id="UP000217676">
    <property type="component" value="Chromosome"/>
</dbReference>
<keyword evidence="2" id="KW-0812">Transmembrane</keyword>
<keyword evidence="4" id="KW-1185">Reference proteome</keyword>
<dbReference type="EMBL" id="AP017424">
    <property type="protein sequence ID" value="BAU81946.1"/>
    <property type="molecule type" value="Genomic_DNA"/>
</dbReference>
<protein>
    <submittedName>
        <fullName evidence="3">Serine transporter</fullName>
    </submittedName>
</protein>
<gene>
    <name evidence="3" type="ORF">SLA_0995</name>
</gene>
<evidence type="ECO:0000313" key="4">
    <source>
        <dbReference type="Proteomes" id="UP000217676"/>
    </source>
</evidence>
<dbReference type="KEGG" id="slau:SLA_0995"/>
<feature type="region of interest" description="Disordered" evidence="1">
    <location>
        <begin position="65"/>
        <end position="92"/>
    </location>
</feature>
<keyword evidence="2" id="KW-1133">Transmembrane helix</keyword>